<dbReference type="Proteomes" id="UP001281147">
    <property type="component" value="Unassembled WGS sequence"/>
</dbReference>
<dbReference type="EMBL" id="JAUTXU010000417">
    <property type="protein sequence ID" value="KAK3680944.1"/>
    <property type="molecule type" value="Genomic_DNA"/>
</dbReference>
<accession>A0ACC3M9R3</accession>
<evidence type="ECO:0000313" key="2">
    <source>
        <dbReference type="Proteomes" id="UP001281147"/>
    </source>
</evidence>
<protein>
    <submittedName>
        <fullName evidence="1">Uncharacterized protein</fullName>
    </submittedName>
</protein>
<evidence type="ECO:0000313" key="1">
    <source>
        <dbReference type="EMBL" id="KAK3680944.1"/>
    </source>
</evidence>
<keyword evidence="2" id="KW-1185">Reference proteome</keyword>
<gene>
    <name evidence="1" type="ORF">LTR37_021017</name>
</gene>
<sequence length="148" mass="16061">MAGSYDMAKGASTAVRTGSPETSQETYLDPGDWDALDAVAKEGFTANDQRDMQRMGKKQEFRRNFRFLTTVGFTCTWEILMTSNTQALTAGGSAALFLVALLVLYWPDIHRIVLGGDELHGAHCGWSVPLGIGVCASELAETAQLSLR</sequence>
<organism evidence="1 2">
    <name type="scientific">Vermiconidia calcicola</name>
    <dbReference type="NCBI Taxonomy" id="1690605"/>
    <lineage>
        <taxon>Eukaryota</taxon>
        <taxon>Fungi</taxon>
        <taxon>Dikarya</taxon>
        <taxon>Ascomycota</taxon>
        <taxon>Pezizomycotina</taxon>
        <taxon>Dothideomycetes</taxon>
        <taxon>Dothideomycetidae</taxon>
        <taxon>Mycosphaerellales</taxon>
        <taxon>Extremaceae</taxon>
        <taxon>Vermiconidia</taxon>
    </lineage>
</organism>
<reference evidence="1" key="1">
    <citation type="submission" date="2023-07" db="EMBL/GenBank/DDBJ databases">
        <title>Black Yeasts Isolated from many extreme environments.</title>
        <authorList>
            <person name="Coleine C."/>
            <person name="Stajich J.E."/>
            <person name="Selbmann L."/>
        </authorList>
    </citation>
    <scope>NUCLEOTIDE SEQUENCE</scope>
    <source>
        <strain evidence="1">CCFEE 5714</strain>
    </source>
</reference>
<comment type="caution">
    <text evidence="1">The sequence shown here is derived from an EMBL/GenBank/DDBJ whole genome shotgun (WGS) entry which is preliminary data.</text>
</comment>
<name>A0ACC3M9R3_9PEZI</name>
<proteinExistence type="predicted"/>